<name>A7S1A2_NEMVE</name>
<dbReference type="OrthoDB" id="340432at2759"/>
<dbReference type="STRING" id="45351.A7S1A2"/>
<comment type="similarity">
    <text evidence="1">Belongs to the CDK5RAP3 family.</text>
</comment>
<sequence>MDKTGNNGTAEELLPIDIYYNKLLDWLLDRRHCDVKWQAAALDIREKINAAIQDMPPVEEITTLLSGTFINYFHCLRIVELLKVSESGTKNIFGGYSSKRMKDWQEIIRLYEKDNVYLAEAASLLIRNVNYEIPSLKRQIGKCQQTQRECTRKENEYTTNAAEYKEQYRKVCKKMGIKGESIKTELLHLLKELPDVYQTVSESTKDLQDTIQYYKVFIGFVAPSFIPNVEESSPEISPLLSYILEHGNTTVYQWRTGKVPTTIKSPELQNLGSEKEDLQAPAEIDWGESAATSEEIDWGDGGGEIDFGDGGVTSNEIDWGHGSAAEIDFGDNSGGDGIDWGDSAAAIDITLDKSATNGIMVESPDDGADVAQGSDAHTLLEDTQTRNMFIDELMELQGFLSQRLSELRKDSDVVSDTQFQSAPRLIQMQTKKTVEKMLCRVEDVLEQLTNMRVQNLCLLKSSPRYVGRLADSLQQKLRLSEKLLSSAQTMCEKRKEAAEQQRELEPKLDVIRQKTKDMQSQIAGEISKKYKDRPVNIMGEINSI</sequence>
<keyword evidence="3" id="KW-1185">Reference proteome</keyword>
<proteinExistence type="inferred from homology"/>
<dbReference type="Pfam" id="PF05600">
    <property type="entry name" value="CDK5RAP3"/>
    <property type="match status" value="1"/>
</dbReference>
<organism evidence="2 3">
    <name type="scientific">Nematostella vectensis</name>
    <name type="common">Starlet sea anemone</name>
    <dbReference type="NCBI Taxonomy" id="45351"/>
    <lineage>
        <taxon>Eukaryota</taxon>
        <taxon>Metazoa</taxon>
        <taxon>Cnidaria</taxon>
        <taxon>Anthozoa</taxon>
        <taxon>Hexacorallia</taxon>
        <taxon>Actiniaria</taxon>
        <taxon>Edwardsiidae</taxon>
        <taxon>Nematostella</taxon>
    </lineage>
</organism>
<dbReference type="InterPro" id="IPR008491">
    <property type="entry name" value="CDK5RAP3"/>
</dbReference>
<dbReference type="eggNOG" id="KOG2607">
    <property type="taxonomic scope" value="Eukaryota"/>
</dbReference>
<evidence type="ECO:0000256" key="1">
    <source>
        <dbReference type="ARBA" id="ARBA00007478"/>
    </source>
</evidence>
<dbReference type="PhylomeDB" id="A7S1A2"/>
<dbReference type="HOGENOM" id="CLU_025645_1_0_1"/>
<dbReference type="PANTHER" id="PTHR14894">
    <property type="entry name" value="CDK5 REGULATORY SUBUNIT-ASSOCIATED PROTEIN 3"/>
    <property type="match status" value="1"/>
</dbReference>
<accession>A7S1A2</accession>
<dbReference type="GO" id="GO:0012505">
    <property type="term" value="C:endomembrane system"/>
    <property type="evidence" value="ECO:0000318"/>
    <property type="project" value="GO_Central"/>
</dbReference>
<dbReference type="EMBL" id="DS469564">
    <property type="protein sequence ID" value="EDO42422.1"/>
    <property type="molecule type" value="Genomic_DNA"/>
</dbReference>
<evidence type="ECO:0000313" key="3">
    <source>
        <dbReference type="Proteomes" id="UP000001593"/>
    </source>
</evidence>
<dbReference type="InParanoid" id="A7S1A2"/>
<gene>
    <name evidence="2" type="ORF">NEMVEDRAFT_v1g165217</name>
</gene>
<dbReference type="GO" id="GO:0007346">
    <property type="term" value="P:regulation of mitotic cell cycle"/>
    <property type="evidence" value="ECO:0000318"/>
    <property type="project" value="GO_Central"/>
</dbReference>
<dbReference type="OMA" id="CRLYEKN"/>
<dbReference type="Proteomes" id="UP000001593">
    <property type="component" value="Unassembled WGS sequence"/>
</dbReference>
<dbReference type="KEGG" id="nve:5514307"/>
<reference evidence="2 3" key="1">
    <citation type="journal article" date="2007" name="Science">
        <title>Sea anemone genome reveals ancestral eumetazoan gene repertoire and genomic organization.</title>
        <authorList>
            <person name="Putnam N.H."/>
            <person name="Srivastava M."/>
            <person name="Hellsten U."/>
            <person name="Dirks B."/>
            <person name="Chapman J."/>
            <person name="Salamov A."/>
            <person name="Terry A."/>
            <person name="Shapiro H."/>
            <person name="Lindquist E."/>
            <person name="Kapitonov V.V."/>
            <person name="Jurka J."/>
            <person name="Genikhovich G."/>
            <person name="Grigoriev I.V."/>
            <person name="Lucas S.M."/>
            <person name="Steele R.E."/>
            <person name="Finnerty J.R."/>
            <person name="Technau U."/>
            <person name="Martindale M.Q."/>
            <person name="Rokhsar D.S."/>
        </authorList>
    </citation>
    <scope>NUCLEOTIDE SEQUENCE [LARGE SCALE GENOMIC DNA]</scope>
    <source>
        <strain evidence="3">CH2 X CH6</strain>
    </source>
</reference>
<protein>
    <recommendedName>
        <fullName evidence="4">CDK5 regulatory subunit-associated protein 3</fullName>
    </recommendedName>
</protein>
<evidence type="ECO:0000313" key="2">
    <source>
        <dbReference type="EMBL" id="EDO42422.1"/>
    </source>
</evidence>
<dbReference type="AlphaFoldDB" id="A7S1A2"/>
<dbReference type="PANTHER" id="PTHR14894:SF0">
    <property type="entry name" value="CDK5 REGULATORY SUBUNIT-ASSOCIATED PROTEIN 3"/>
    <property type="match status" value="1"/>
</dbReference>
<evidence type="ECO:0008006" key="4">
    <source>
        <dbReference type="Google" id="ProtNLM"/>
    </source>
</evidence>